<name>A0A8B6H6I6_MYTGA</name>
<sequence>MGSIEVYDYNKRRWIPYVPDYKKWEQHFADVTEGRVHPDYKGRYIVGRGSRLRSLSDNIDVNLVSPVAQSLEMAKSELKRERQKVIRERVKKPKTGYNQLET</sequence>
<reference evidence="1" key="1">
    <citation type="submission" date="2018-11" db="EMBL/GenBank/DDBJ databases">
        <authorList>
            <person name="Alioto T."/>
            <person name="Alioto T."/>
        </authorList>
    </citation>
    <scope>NUCLEOTIDE SEQUENCE</scope>
</reference>
<gene>
    <name evidence="1" type="ORF">MGAL_10B006935</name>
</gene>
<dbReference type="OrthoDB" id="10451364at2759"/>
<accession>A0A8B6H6I6</accession>
<dbReference type="AlphaFoldDB" id="A0A8B6H6I6"/>
<proteinExistence type="predicted"/>
<protein>
    <submittedName>
        <fullName evidence="1">Uncharacterized protein</fullName>
    </submittedName>
</protein>
<evidence type="ECO:0000313" key="1">
    <source>
        <dbReference type="EMBL" id="VDI75192.1"/>
    </source>
</evidence>
<evidence type="ECO:0000313" key="2">
    <source>
        <dbReference type="Proteomes" id="UP000596742"/>
    </source>
</evidence>
<dbReference type="Proteomes" id="UP000596742">
    <property type="component" value="Unassembled WGS sequence"/>
</dbReference>
<organism evidence="1 2">
    <name type="scientific">Mytilus galloprovincialis</name>
    <name type="common">Mediterranean mussel</name>
    <dbReference type="NCBI Taxonomy" id="29158"/>
    <lineage>
        <taxon>Eukaryota</taxon>
        <taxon>Metazoa</taxon>
        <taxon>Spiralia</taxon>
        <taxon>Lophotrochozoa</taxon>
        <taxon>Mollusca</taxon>
        <taxon>Bivalvia</taxon>
        <taxon>Autobranchia</taxon>
        <taxon>Pteriomorphia</taxon>
        <taxon>Mytilida</taxon>
        <taxon>Mytiloidea</taxon>
        <taxon>Mytilidae</taxon>
        <taxon>Mytilinae</taxon>
        <taxon>Mytilus</taxon>
    </lineage>
</organism>
<comment type="caution">
    <text evidence="1">The sequence shown here is derived from an EMBL/GenBank/DDBJ whole genome shotgun (WGS) entry which is preliminary data.</text>
</comment>
<keyword evidence="2" id="KW-1185">Reference proteome</keyword>
<dbReference type="EMBL" id="UYJE01009640">
    <property type="protein sequence ID" value="VDI75192.1"/>
    <property type="molecule type" value="Genomic_DNA"/>
</dbReference>